<dbReference type="SMART" id="SM00271">
    <property type="entry name" value="DnaJ"/>
    <property type="match status" value="1"/>
</dbReference>
<evidence type="ECO:0000313" key="5">
    <source>
        <dbReference type="Proteomes" id="UP001220961"/>
    </source>
</evidence>
<dbReference type="PRINTS" id="PR00625">
    <property type="entry name" value="JDOMAIN"/>
</dbReference>
<dbReference type="Gene3D" id="1.10.287.110">
    <property type="entry name" value="DnaJ domain"/>
    <property type="match status" value="1"/>
</dbReference>
<proteinExistence type="predicted"/>
<feature type="transmembrane region" description="Helical" evidence="2">
    <location>
        <begin position="483"/>
        <end position="503"/>
    </location>
</feature>
<dbReference type="GO" id="GO:0005737">
    <property type="term" value="C:cytoplasm"/>
    <property type="evidence" value="ECO:0007669"/>
    <property type="project" value="TreeGrafter"/>
</dbReference>
<accession>A0AAF0IX81</accession>
<dbReference type="CDD" id="cd06257">
    <property type="entry name" value="DnaJ"/>
    <property type="match status" value="1"/>
</dbReference>
<feature type="domain" description="J" evidence="3">
    <location>
        <begin position="20"/>
        <end position="91"/>
    </location>
</feature>
<dbReference type="InterPro" id="IPR036869">
    <property type="entry name" value="J_dom_sf"/>
</dbReference>
<keyword evidence="5" id="KW-1185">Reference proteome</keyword>
<protein>
    <recommendedName>
        <fullName evidence="3">J domain-containing protein</fullName>
    </recommendedName>
</protein>
<reference evidence="4" key="1">
    <citation type="submission" date="2023-03" db="EMBL/GenBank/DDBJ databases">
        <title>Mating type loci evolution in Malassezia.</title>
        <authorList>
            <person name="Coelho M.A."/>
        </authorList>
    </citation>
    <scope>NUCLEOTIDE SEQUENCE</scope>
    <source>
        <strain evidence="4">CBS 10434</strain>
    </source>
</reference>
<dbReference type="Pfam" id="PF00226">
    <property type="entry name" value="DnaJ"/>
    <property type="match status" value="1"/>
</dbReference>
<dbReference type="EMBL" id="CP119912">
    <property type="protein sequence ID" value="WFD20333.1"/>
    <property type="molecule type" value="Genomic_DNA"/>
</dbReference>
<dbReference type="GO" id="GO:0005634">
    <property type="term" value="C:nucleus"/>
    <property type="evidence" value="ECO:0007669"/>
    <property type="project" value="TreeGrafter"/>
</dbReference>
<dbReference type="GO" id="GO:0031072">
    <property type="term" value="F:heat shock protein binding"/>
    <property type="evidence" value="ECO:0007669"/>
    <property type="project" value="TreeGrafter"/>
</dbReference>
<dbReference type="PANTHER" id="PTHR44144:SF1">
    <property type="entry name" value="DNAJ HOMOLOG SUBFAMILY C MEMBER 9"/>
    <property type="match status" value="1"/>
</dbReference>
<feature type="region of interest" description="Disordered" evidence="1">
    <location>
        <begin position="188"/>
        <end position="208"/>
    </location>
</feature>
<feature type="compositionally biased region" description="Polar residues" evidence="1">
    <location>
        <begin position="424"/>
        <end position="433"/>
    </location>
</feature>
<dbReference type="Pfam" id="PF23302">
    <property type="entry name" value="HTH_DNAJC9"/>
    <property type="match status" value="1"/>
</dbReference>
<dbReference type="InterPro" id="IPR018253">
    <property type="entry name" value="DnaJ_domain_CS"/>
</dbReference>
<sequence length="504" mass="54524">MLDDTEDPARLFFPDETDVDLYGVLGLKKDEQPSSDTIKKAYRKLALRYHPDKARLHQGDPEAVALRFQQIGFAYSVLSDEKRRKKYDATGSTSDSIWDSDEPVDWNEYFKTLWTGEVSGKTLEEFKASYQGSDEERRDILQAYRDHKGRLEGIFSEVPCSNILEDEERFMAIINSALQTKEIRPTKAWSALQEPGGSNTRKKLRAKARQEATEAEAYAKELGVWDDLYGTSTKKRKSSPPEPAPTSEPQADDEDVDLDGLRKAMQAKAAQRASSFDAMIERMEQKHAPAGSARTISKKKRRVCRPNPCSTSQFTKYKYVTLASTFFSSSHMRFSVLVLLFALVSVVLARIPAGADSSASNMGGPMTRMSDSSSSHAKSTKSSHSKSSSHNSSKSSQSNKQGGGSSSSSSKSSKSATTGGPGDKQTTGTSNTGIPAMTSSSASELASSQLSSALSKHDISPTNGVGGGSQDDSDDSGNGAMGMTPGVLATMLLASTATLLLFIA</sequence>
<feature type="transmembrane region" description="Helical" evidence="2">
    <location>
        <begin position="334"/>
        <end position="353"/>
    </location>
</feature>
<feature type="region of interest" description="Disordered" evidence="1">
    <location>
        <begin position="286"/>
        <end position="305"/>
    </location>
</feature>
<feature type="compositionally biased region" description="Low complexity" evidence="1">
    <location>
        <begin position="439"/>
        <end position="454"/>
    </location>
</feature>
<dbReference type="SUPFAM" id="SSF46565">
    <property type="entry name" value="Chaperone J-domain"/>
    <property type="match status" value="1"/>
</dbReference>
<gene>
    <name evidence="4" type="ORF">MCAP1_002577</name>
</gene>
<organism evidence="4 5">
    <name type="scientific">Malassezia caprae</name>
    <dbReference type="NCBI Taxonomy" id="1381934"/>
    <lineage>
        <taxon>Eukaryota</taxon>
        <taxon>Fungi</taxon>
        <taxon>Dikarya</taxon>
        <taxon>Basidiomycota</taxon>
        <taxon>Ustilaginomycotina</taxon>
        <taxon>Malasseziomycetes</taxon>
        <taxon>Malasseziales</taxon>
        <taxon>Malasseziaceae</taxon>
        <taxon>Malassezia</taxon>
    </lineage>
</organism>
<feature type="region of interest" description="Disordered" evidence="1">
    <location>
        <begin position="355"/>
        <end position="481"/>
    </location>
</feature>
<evidence type="ECO:0000259" key="3">
    <source>
        <dbReference type="PROSITE" id="PS50076"/>
    </source>
</evidence>
<keyword evidence="2" id="KW-0472">Membrane</keyword>
<dbReference type="PROSITE" id="PS00636">
    <property type="entry name" value="DNAJ_1"/>
    <property type="match status" value="1"/>
</dbReference>
<keyword evidence="2" id="KW-1133">Transmembrane helix</keyword>
<dbReference type="PROSITE" id="PS50076">
    <property type="entry name" value="DNAJ_2"/>
    <property type="match status" value="1"/>
</dbReference>
<name>A0AAF0IX81_9BASI</name>
<evidence type="ECO:0000256" key="2">
    <source>
        <dbReference type="SAM" id="Phobius"/>
    </source>
</evidence>
<feature type="compositionally biased region" description="Low complexity" evidence="1">
    <location>
        <begin position="385"/>
        <end position="418"/>
    </location>
</feature>
<dbReference type="AlphaFoldDB" id="A0AAF0IX81"/>
<feature type="region of interest" description="Disordered" evidence="1">
    <location>
        <begin position="232"/>
        <end position="254"/>
    </location>
</feature>
<dbReference type="PANTHER" id="PTHR44144">
    <property type="entry name" value="DNAJ HOMOLOG SUBFAMILY C MEMBER 9"/>
    <property type="match status" value="1"/>
</dbReference>
<keyword evidence="2" id="KW-0812">Transmembrane</keyword>
<dbReference type="InterPro" id="IPR056453">
    <property type="entry name" value="HTH_DNAJC9"/>
</dbReference>
<dbReference type="Proteomes" id="UP001220961">
    <property type="component" value="Chromosome 5"/>
</dbReference>
<dbReference type="InterPro" id="IPR001623">
    <property type="entry name" value="DnaJ_domain"/>
</dbReference>
<dbReference type="InterPro" id="IPR052594">
    <property type="entry name" value="J_domain-containing_protein"/>
</dbReference>
<evidence type="ECO:0000313" key="4">
    <source>
        <dbReference type="EMBL" id="WFD20333.1"/>
    </source>
</evidence>
<evidence type="ECO:0000256" key="1">
    <source>
        <dbReference type="SAM" id="MobiDB-lite"/>
    </source>
</evidence>